<evidence type="ECO:0000256" key="1">
    <source>
        <dbReference type="ARBA" id="ARBA00008225"/>
    </source>
</evidence>
<feature type="chain" id="PRO_5035748687" description="CN hydrolase domain-containing protein" evidence="3">
    <location>
        <begin position="23"/>
        <end position="518"/>
    </location>
</feature>
<reference evidence="5 6" key="1">
    <citation type="submission" date="2020-04" db="EMBL/GenBank/DDBJ databases">
        <authorList>
            <person name="Alioto T."/>
            <person name="Alioto T."/>
            <person name="Gomez Garrido J."/>
        </authorList>
    </citation>
    <scope>NUCLEOTIDE SEQUENCE [LARGE SCALE GENOMIC DNA]</scope>
</reference>
<proteinExistence type="inferred from homology"/>
<dbReference type="PROSITE" id="PS50263">
    <property type="entry name" value="CN_HYDROLASE"/>
    <property type="match status" value="1"/>
</dbReference>
<keyword evidence="2" id="KW-0378">Hydrolase</keyword>
<evidence type="ECO:0000259" key="4">
    <source>
        <dbReference type="PROSITE" id="PS50263"/>
    </source>
</evidence>
<dbReference type="Proteomes" id="UP000494165">
    <property type="component" value="Unassembled WGS sequence"/>
</dbReference>
<keyword evidence="3" id="KW-0732">Signal</keyword>
<comment type="caution">
    <text evidence="5">The sequence shown here is derived from an EMBL/GenBank/DDBJ whole genome shotgun (WGS) entry which is preliminary data.</text>
</comment>
<evidence type="ECO:0000313" key="5">
    <source>
        <dbReference type="EMBL" id="CAB3381195.1"/>
    </source>
</evidence>
<dbReference type="InterPro" id="IPR040154">
    <property type="entry name" value="Biotinidase/VNN"/>
</dbReference>
<dbReference type="InterPro" id="IPR036526">
    <property type="entry name" value="C-N_Hydrolase_sf"/>
</dbReference>
<evidence type="ECO:0000256" key="2">
    <source>
        <dbReference type="ARBA" id="ARBA00022801"/>
    </source>
</evidence>
<dbReference type="EMBL" id="CADEPI010000227">
    <property type="protein sequence ID" value="CAB3381195.1"/>
    <property type="molecule type" value="Genomic_DNA"/>
</dbReference>
<feature type="domain" description="CN hydrolase" evidence="4">
    <location>
        <begin position="52"/>
        <end position="331"/>
    </location>
</feature>
<dbReference type="GO" id="GO:0016787">
    <property type="term" value="F:hydrolase activity"/>
    <property type="evidence" value="ECO:0007669"/>
    <property type="project" value="UniProtKB-KW"/>
</dbReference>
<evidence type="ECO:0000313" key="6">
    <source>
        <dbReference type="Proteomes" id="UP000494165"/>
    </source>
</evidence>
<evidence type="ECO:0000256" key="3">
    <source>
        <dbReference type="SAM" id="SignalP"/>
    </source>
</evidence>
<dbReference type="PANTHER" id="PTHR10609:SF14">
    <property type="entry name" value="BIOTINIDASE"/>
    <property type="match status" value="1"/>
</dbReference>
<accession>A0A8S1DKP2</accession>
<protein>
    <recommendedName>
        <fullName evidence="4">CN hydrolase domain-containing protein</fullName>
    </recommendedName>
</protein>
<organism evidence="5 6">
    <name type="scientific">Cloeon dipterum</name>
    <dbReference type="NCBI Taxonomy" id="197152"/>
    <lineage>
        <taxon>Eukaryota</taxon>
        <taxon>Metazoa</taxon>
        <taxon>Ecdysozoa</taxon>
        <taxon>Arthropoda</taxon>
        <taxon>Hexapoda</taxon>
        <taxon>Insecta</taxon>
        <taxon>Pterygota</taxon>
        <taxon>Palaeoptera</taxon>
        <taxon>Ephemeroptera</taxon>
        <taxon>Pisciforma</taxon>
        <taxon>Baetidae</taxon>
        <taxon>Cloeon</taxon>
    </lineage>
</organism>
<comment type="similarity">
    <text evidence="1">Belongs to the carbon-nitrogen hydrolase superfamily. BTD/VNN family.</text>
</comment>
<dbReference type="SUPFAM" id="SSF56317">
    <property type="entry name" value="Carbon-nitrogen hydrolase"/>
    <property type="match status" value="1"/>
</dbReference>
<dbReference type="Pfam" id="PF00795">
    <property type="entry name" value="CN_hydrolase"/>
    <property type="match status" value="1"/>
</dbReference>
<dbReference type="PANTHER" id="PTHR10609">
    <property type="entry name" value="BIOTINIDASE-RELATED"/>
    <property type="match status" value="1"/>
</dbReference>
<sequence>MKIEKTFLFCLLVLLATLRVRCRNFIADEETVVVGDGSDLYVGNGKAAKEHYGTITFQYTPVGWDQEELQFNIIEQNLDQLSIDDTKGRKLMVFPEYALTTIKVKDDRKAAFRLSQIVPGNGIILCDDAADPEQDYLAVHRLSCLAQRLQIDLVANLVEKVECSATETNQPCGSDGVLLYNTNVAFDKDGRLLAKYRKFNLLQEPALNRTDSAEAVTFTTSFGVTFGLVTGHDLLFHKPAVELVNVHRVTHFVHPTAWVNTLPFKTGTQIQMGWSRTLKVNLVSSSYLHVEKGYSGAGVYRKDGTYRMAIGLETGGEPIVDFFDQEDAVDLTMKNFHTESDALMAEFSSTLLLNNKTAETCHGQFCCQLEIEADFGDEDHFYQLVAFSGKDGAGIQIQACGLVACANAEVASCGNALGESEYATRASFNSLLLKGNFSSSHVIPSTLHSESTLPFSFRGQLARQWHENSGWLFGLALRQPIKVHTFALYSHDYRVSNNAAATIPCLISLLCATVGLLV</sequence>
<feature type="signal peptide" evidence="3">
    <location>
        <begin position="1"/>
        <end position="22"/>
    </location>
</feature>
<dbReference type="Gene3D" id="3.60.110.10">
    <property type="entry name" value="Carbon-nitrogen hydrolase"/>
    <property type="match status" value="1"/>
</dbReference>
<dbReference type="Pfam" id="PF19018">
    <property type="entry name" value="Vanin_C"/>
    <property type="match status" value="1"/>
</dbReference>
<gene>
    <name evidence="5" type="ORF">CLODIP_2_CD05626</name>
</gene>
<dbReference type="AlphaFoldDB" id="A0A8S1DKP2"/>
<dbReference type="InterPro" id="IPR043957">
    <property type="entry name" value="Vanin_C"/>
</dbReference>
<dbReference type="OrthoDB" id="10250282at2759"/>
<name>A0A8S1DKP2_9INSE</name>
<keyword evidence="6" id="KW-1185">Reference proteome</keyword>
<dbReference type="InterPro" id="IPR003010">
    <property type="entry name" value="C-N_Hydrolase"/>
</dbReference>